<gene>
    <name evidence="2" type="ORF">AZI86_14725</name>
</gene>
<feature type="compositionally biased region" description="Pro residues" evidence="1">
    <location>
        <begin position="56"/>
        <end position="82"/>
    </location>
</feature>
<organism evidence="2 3">
    <name type="scientific">Bdellovibrio bacteriovorus</name>
    <dbReference type="NCBI Taxonomy" id="959"/>
    <lineage>
        <taxon>Bacteria</taxon>
        <taxon>Pseudomonadati</taxon>
        <taxon>Bdellovibrionota</taxon>
        <taxon>Bdellovibrionia</taxon>
        <taxon>Bdellovibrionales</taxon>
        <taxon>Pseudobdellovibrionaceae</taxon>
        <taxon>Bdellovibrio</taxon>
    </lineage>
</organism>
<evidence type="ECO:0000256" key="1">
    <source>
        <dbReference type="SAM" id="MobiDB-lite"/>
    </source>
</evidence>
<keyword evidence="3" id="KW-1185">Reference proteome</keyword>
<feature type="region of interest" description="Disordered" evidence="1">
    <location>
        <begin position="47"/>
        <end position="83"/>
    </location>
</feature>
<name>A0A150WK17_BDEBC</name>
<reference evidence="2 3" key="1">
    <citation type="submission" date="2016-03" db="EMBL/GenBank/DDBJ databases">
        <authorList>
            <person name="Ploux O."/>
        </authorList>
    </citation>
    <scope>NUCLEOTIDE SEQUENCE [LARGE SCALE GENOMIC DNA]</scope>
    <source>
        <strain evidence="2 3">R0</strain>
    </source>
</reference>
<sequence>MKKMLLTGLLVVLGIAATGCTRGEVSDGSNGVGVGIGIGYPDPWHPGYPGDRYPNDPYPNDPWPSEPTEPYPAPPARGPVRPPGSNCDRLGCWDPNSPNFVNFAASSSSNLSKNTAKLEAKYGLPRSAAARIANAFNNVRAQGMESFLSIGLTEKDFKAMMKRQLPSDEAVQRAAGKLGLSEKQSRQVLTAMMRSFWAQAANVNSPYWKYCQMGGHWKTDQNRSCSKLHWPGCSPQTGAQLCY</sequence>
<evidence type="ECO:0000313" key="3">
    <source>
        <dbReference type="Proteomes" id="UP000075320"/>
    </source>
</evidence>
<comment type="caution">
    <text evidence="2">The sequence shown here is derived from an EMBL/GenBank/DDBJ whole genome shotgun (WGS) entry which is preliminary data.</text>
</comment>
<proteinExistence type="predicted"/>
<dbReference type="AlphaFoldDB" id="A0A150WK17"/>
<dbReference type="PROSITE" id="PS51257">
    <property type="entry name" value="PROKAR_LIPOPROTEIN"/>
    <property type="match status" value="1"/>
</dbReference>
<accession>A0A150WK17</accession>
<evidence type="ECO:0000313" key="2">
    <source>
        <dbReference type="EMBL" id="KYG64056.1"/>
    </source>
</evidence>
<dbReference type="EMBL" id="LUKE01000003">
    <property type="protein sequence ID" value="KYG64056.1"/>
    <property type="molecule type" value="Genomic_DNA"/>
</dbReference>
<dbReference type="RefSeq" id="WP_061836022.1">
    <property type="nucleotide sequence ID" value="NZ_LUKE01000003.1"/>
</dbReference>
<dbReference type="OrthoDB" id="7242207at2"/>
<protein>
    <recommendedName>
        <fullName evidence="4">Lipoprotein</fullName>
    </recommendedName>
</protein>
<evidence type="ECO:0008006" key="4">
    <source>
        <dbReference type="Google" id="ProtNLM"/>
    </source>
</evidence>
<dbReference type="Proteomes" id="UP000075320">
    <property type="component" value="Unassembled WGS sequence"/>
</dbReference>